<keyword evidence="1" id="KW-0472">Membrane</keyword>
<dbReference type="RefSeq" id="WP_120790157.1">
    <property type="nucleotide sequence ID" value="NZ_CP032624.1"/>
</dbReference>
<organism evidence="2 3">
    <name type="scientific">Gryllotalpicola protaetiae</name>
    <dbReference type="NCBI Taxonomy" id="2419771"/>
    <lineage>
        <taxon>Bacteria</taxon>
        <taxon>Bacillati</taxon>
        <taxon>Actinomycetota</taxon>
        <taxon>Actinomycetes</taxon>
        <taxon>Micrococcales</taxon>
        <taxon>Microbacteriaceae</taxon>
        <taxon>Gryllotalpicola</taxon>
    </lineage>
</organism>
<protein>
    <recommendedName>
        <fullName evidence="4">DoxX family membrane protein</fullName>
    </recommendedName>
</protein>
<dbReference type="OrthoDB" id="129693at2"/>
<dbReference type="PANTHER" id="PTHR36974:SF1">
    <property type="entry name" value="DOXX FAMILY MEMBRANE PROTEIN"/>
    <property type="match status" value="1"/>
</dbReference>
<evidence type="ECO:0000313" key="3">
    <source>
        <dbReference type="Proteomes" id="UP000275069"/>
    </source>
</evidence>
<feature type="transmembrane region" description="Helical" evidence="1">
    <location>
        <begin position="127"/>
        <end position="146"/>
    </location>
</feature>
<sequence>MAPLIVLIVISALTRLVGWISGLPVIDSWPSATAYGLAAMFIMTSITHFVPRRRAGFIAIVPPVIPAPALVVSVTGILEIVGAIGLLIPQTRVLAAVCLGLLLIAMFPANIYAAGARRHPDAPHTALMPRIIYQLVFIAAVILVIVGG</sequence>
<keyword evidence="1" id="KW-0812">Transmembrane</keyword>
<keyword evidence="1" id="KW-1133">Transmembrane helix</keyword>
<evidence type="ECO:0008006" key="4">
    <source>
        <dbReference type="Google" id="ProtNLM"/>
    </source>
</evidence>
<feature type="transmembrane region" description="Helical" evidence="1">
    <location>
        <begin position="94"/>
        <end position="115"/>
    </location>
</feature>
<feature type="transmembrane region" description="Helical" evidence="1">
    <location>
        <begin position="57"/>
        <end position="88"/>
    </location>
</feature>
<proteinExistence type="predicted"/>
<dbReference type="PANTHER" id="PTHR36974">
    <property type="entry name" value="MEMBRANE PROTEIN-RELATED"/>
    <property type="match status" value="1"/>
</dbReference>
<dbReference type="EMBL" id="CP032624">
    <property type="protein sequence ID" value="AYG04628.1"/>
    <property type="molecule type" value="Genomic_DNA"/>
</dbReference>
<gene>
    <name evidence="2" type="ORF">D7I44_14585</name>
</gene>
<accession>A0A387BPI9</accession>
<dbReference type="KEGG" id="gry:D7I44_14585"/>
<feature type="transmembrane region" description="Helical" evidence="1">
    <location>
        <begin position="32"/>
        <end position="50"/>
    </location>
</feature>
<keyword evidence="3" id="KW-1185">Reference proteome</keyword>
<dbReference type="AlphaFoldDB" id="A0A387BPI9"/>
<reference evidence="2 3" key="1">
    <citation type="submission" date="2018-09" db="EMBL/GenBank/DDBJ databases">
        <title>Genome sequencing of strain 2DFW10M-5.</title>
        <authorList>
            <person name="Heo J."/>
            <person name="Kim S.-J."/>
            <person name="Kwon S.-W."/>
        </authorList>
    </citation>
    <scope>NUCLEOTIDE SEQUENCE [LARGE SCALE GENOMIC DNA]</scope>
    <source>
        <strain evidence="2 3">2DFW10M-5</strain>
    </source>
</reference>
<evidence type="ECO:0000313" key="2">
    <source>
        <dbReference type="EMBL" id="AYG04628.1"/>
    </source>
</evidence>
<name>A0A387BPI9_9MICO</name>
<dbReference type="Proteomes" id="UP000275069">
    <property type="component" value="Chromosome"/>
</dbReference>
<evidence type="ECO:0000256" key="1">
    <source>
        <dbReference type="SAM" id="Phobius"/>
    </source>
</evidence>